<dbReference type="OrthoDB" id="1706687at2"/>
<accession>G8LYA3</accession>
<keyword evidence="4" id="KW-1185">Reference proteome</keyword>
<name>G8LYA3_ACECE</name>
<gene>
    <name evidence="3" type="ordered locus">Clocl_2285</name>
</gene>
<dbReference type="eggNOG" id="COG1633">
    <property type="taxonomic scope" value="Bacteria"/>
</dbReference>
<reference evidence="3 4" key="2">
    <citation type="journal article" date="2012" name="Stand. Genomic Sci.">
        <title>Complete Genome Sequence of Clostridium clariflavum DSM 19732.</title>
        <authorList>
            <person name="Izquierdo J.A."/>
            <person name="Goodwin L."/>
            <person name="Davenport K.W."/>
            <person name="Teshima H."/>
            <person name="Bruce D."/>
            <person name="Detter C."/>
            <person name="Tapia R."/>
            <person name="Han S."/>
            <person name="Land M."/>
            <person name="Hauser L."/>
            <person name="Jeffries C.D."/>
            <person name="Han J."/>
            <person name="Pitluck S."/>
            <person name="Nolan M."/>
            <person name="Chen A."/>
            <person name="Huntemann M."/>
            <person name="Mavromatis K."/>
            <person name="Mikhailova N."/>
            <person name="Liolios K."/>
            <person name="Woyke T."/>
            <person name="Lynd L.R."/>
        </authorList>
    </citation>
    <scope>NUCLEOTIDE SEQUENCE [LARGE SCALE GENOMIC DNA]</scope>
    <source>
        <strain evidence="4">DSM 19732 / NBRC 101661 / EBR45</strain>
    </source>
</reference>
<feature type="coiled-coil region" evidence="1">
    <location>
        <begin position="36"/>
        <end position="63"/>
    </location>
</feature>
<sequence length="148" mass="17003">MENTVVNELNTVLKGEHMAVESYDRFIHMVEDDRVKEEFQKILDDHKRHVKLLEKRIEELGGEPKEDLGFAGVMANAKLAMRTMGDKKTIDLVKQAYDGEGKGIAMVKEIIKGDLDDESAKLMQDILAKEHEHLFNINRIIEELEELN</sequence>
<evidence type="ECO:0000259" key="2">
    <source>
        <dbReference type="Pfam" id="PF09537"/>
    </source>
</evidence>
<dbReference type="KEGG" id="ccl:Clocl_2285"/>
<keyword evidence="1" id="KW-0175">Coiled coil</keyword>
<dbReference type="InterPro" id="IPR012347">
    <property type="entry name" value="Ferritin-like"/>
</dbReference>
<dbReference type="HOGENOM" id="CLU_130299_0_0_9"/>
<dbReference type="CDD" id="cd00657">
    <property type="entry name" value="Ferritin_like"/>
    <property type="match status" value="1"/>
</dbReference>
<dbReference type="SUPFAM" id="SSF47240">
    <property type="entry name" value="Ferritin-like"/>
    <property type="match status" value="1"/>
</dbReference>
<dbReference type="RefSeq" id="WP_014255451.1">
    <property type="nucleotide sequence ID" value="NC_016627.1"/>
</dbReference>
<proteinExistence type="predicted"/>
<evidence type="ECO:0000313" key="4">
    <source>
        <dbReference type="Proteomes" id="UP000005435"/>
    </source>
</evidence>
<dbReference type="EMBL" id="CP003065">
    <property type="protein sequence ID" value="AEV68872.1"/>
    <property type="molecule type" value="Genomic_DNA"/>
</dbReference>
<dbReference type="Pfam" id="PF09537">
    <property type="entry name" value="DUF2383"/>
    <property type="match status" value="1"/>
</dbReference>
<dbReference type="AlphaFoldDB" id="G8LYA3"/>
<organism evidence="3 4">
    <name type="scientific">Acetivibrio clariflavus (strain DSM 19732 / NBRC 101661 / EBR45)</name>
    <name type="common">Clostridium clariflavum</name>
    <dbReference type="NCBI Taxonomy" id="720554"/>
    <lineage>
        <taxon>Bacteria</taxon>
        <taxon>Bacillati</taxon>
        <taxon>Bacillota</taxon>
        <taxon>Clostridia</taxon>
        <taxon>Eubacteriales</taxon>
        <taxon>Oscillospiraceae</taxon>
        <taxon>Acetivibrio</taxon>
    </lineage>
</organism>
<dbReference type="STRING" id="720554.Clocl_2285"/>
<dbReference type="Proteomes" id="UP000005435">
    <property type="component" value="Chromosome"/>
</dbReference>
<evidence type="ECO:0000256" key="1">
    <source>
        <dbReference type="SAM" id="Coils"/>
    </source>
</evidence>
<dbReference type="InterPro" id="IPR019052">
    <property type="entry name" value="DUF2383"/>
</dbReference>
<evidence type="ECO:0000313" key="3">
    <source>
        <dbReference type="EMBL" id="AEV68872.1"/>
    </source>
</evidence>
<reference evidence="4" key="1">
    <citation type="submission" date="2011-12" db="EMBL/GenBank/DDBJ databases">
        <title>Complete sequence of Clostridium clariflavum DSM 19732.</title>
        <authorList>
            <consortium name="US DOE Joint Genome Institute"/>
            <person name="Lucas S."/>
            <person name="Han J."/>
            <person name="Lapidus A."/>
            <person name="Cheng J.-F."/>
            <person name="Goodwin L."/>
            <person name="Pitluck S."/>
            <person name="Peters L."/>
            <person name="Teshima H."/>
            <person name="Detter J.C."/>
            <person name="Han C."/>
            <person name="Tapia R."/>
            <person name="Land M."/>
            <person name="Hauser L."/>
            <person name="Kyrpides N."/>
            <person name="Ivanova N."/>
            <person name="Pagani I."/>
            <person name="Kitzmiller T."/>
            <person name="Lynd L."/>
            <person name="Izquierdo J."/>
            <person name="Woyke T."/>
        </authorList>
    </citation>
    <scope>NUCLEOTIDE SEQUENCE [LARGE SCALE GENOMIC DNA]</scope>
    <source>
        <strain evidence="4">DSM 19732 / NBRC 101661 / EBR45</strain>
    </source>
</reference>
<dbReference type="InterPro" id="IPR009078">
    <property type="entry name" value="Ferritin-like_SF"/>
</dbReference>
<feature type="domain" description="DUF2383" evidence="2">
    <location>
        <begin position="5"/>
        <end position="112"/>
    </location>
</feature>
<protein>
    <recommendedName>
        <fullName evidence="2">DUF2383 domain-containing protein</fullName>
    </recommendedName>
</protein>
<dbReference type="Gene3D" id="1.20.1260.10">
    <property type="match status" value="1"/>
</dbReference>